<proteinExistence type="predicted"/>
<evidence type="ECO:0000313" key="2">
    <source>
        <dbReference type="Proteomes" id="UP000014070"/>
    </source>
</evidence>
<dbReference type="KEGG" id="mer:MMINT_17840"/>
<dbReference type="Proteomes" id="UP000014070">
    <property type="component" value="Chromosome"/>
</dbReference>
<evidence type="ECO:0000313" key="1">
    <source>
        <dbReference type="EMBL" id="AGN27073.1"/>
    </source>
</evidence>
<evidence type="ECO:0008006" key="3">
    <source>
        <dbReference type="Google" id="ProtNLM"/>
    </source>
</evidence>
<dbReference type="EMBL" id="CP005934">
    <property type="protein sequence ID" value="AGN27073.1"/>
    <property type="molecule type" value="Genomic_DNA"/>
</dbReference>
<reference evidence="1 2" key="1">
    <citation type="journal article" date="2013" name="Genome Announc.">
        <title>Genome sequence of 'Candidatus Methanomassiliicoccus intestinalis' Issoire-Mx1, a third thermoplasmatales-related methanogenic archaeon from human feces.</title>
        <authorList>
            <person name="Borrel G."/>
            <person name="Harris H.M."/>
            <person name="Parisot N."/>
            <person name="Gaci N."/>
            <person name="Tottey W."/>
            <person name="Mihajlovski A."/>
            <person name="Deane J."/>
            <person name="Gribaldo S."/>
            <person name="Bardot O."/>
            <person name="Peyretaillade E."/>
            <person name="Peyret P."/>
            <person name="O'Toole P.W."/>
            <person name="Brugere J.F."/>
        </authorList>
    </citation>
    <scope>NUCLEOTIDE SEQUENCE [LARGE SCALE GENOMIC DNA]</scope>
    <source>
        <strain evidence="1 2">Issoire-Mx1</strain>
    </source>
</reference>
<organism evidence="1 2">
    <name type="scientific">Methanomassiliicoccus intestinalis (strain Issoire-Mx1)</name>
    <dbReference type="NCBI Taxonomy" id="1295009"/>
    <lineage>
        <taxon>Archaea</taxon>
        <taxon>Methanobacteriati</taxon>
        <taxon>Thermoplasmatota</taxon>
        <taxon>Thermoplasmata</taxon>
        <taxon>Methanomassiliicoccales</taxon>
        <taxon>Methanomassiliicoccaceae</taxon>
        <taxon>Methanomassiliicoccus</taxon>
    </lineage>
</organism>
<dbReference type="HOGENOM" id="CLU_191912_0_0_2"/>
<protein>
    <recommendedName>
        <fullName evidence="3">Ribbon-helix-helix protein CopG domain-containing protein</fullName>
    </recommendedName>
</protein>
<gene>
    <name evidence="1" type="ORF">MMINT_17840</name>
</gene>
<dbReference type="InParanoid" id="R9TC82"/>
<accession>R9TC82</accession>
<keyword evidence="2" id="KW-1185">Reference proteome</keyword>
<dbReference type="AlphaFoldDB" id="R9TC82"/>
<name>R9TC82_METII</name>
<sequence>MYRVMLPAELVPKIDKIIHDEQYAGRNDFTVRLIRNYLDEKEERDKISKQYEMFEADKKRRLKESSLDNENEE</sequence>